<proteinExistence type="predicted"/>
<protein>
    <submittedName>
        <fullName evidence="2">Hormogonium polysaccharide biosynthesis protein HpsA</fullName>
    </submittedName>
</protein>
<dbReference type="Proteomes" id="UP001600165">
    <property type="component" value="Unassembled WGS sequence"/>
</dbReference>
<evidence type="ECO:0000313" key="3">
    <source>
        <dbReference type="Proteomes" id="UP001600165"/>
    </source>
</evidence>
<name>A0ABW6IGQ4_9CYAN</name>
<feature type="transmembrane region" description="Helical" evidence="1">
    <location>
        <begin position="37"/>
        <end position="62"/>
    </location>
</feature>
<dbReference type="NCBIfam" id="NF038301">
    <property type="entry name" value="EPS_HpsA"/>
    <property type="match status" value="1"/>
</dbReference>
<keyword evidence="1" id="KW-0812">Transmembrane</keyword>
<comment type="caution">
    <text evidence="2">The sequence shown here is derived from an EMBL/GenBank/DDBJ whole genome shotgun (WGS) entry which is preliminary data.</text>
</comment>
<dbReference type="RefSeq" id="WP_377964388.1">
    <property type="nucleotide sequence ID" value="NZ_JBHZOL010000066.1"/>
</dbReference>
<organism evidence="2 3">
    <name type="scientific">Almyronema epifaneia S1</name>
    <dbReference type="NCBI Taxonomy" id="2991925"/>
    <lineage>
        <taxon>Bacteria</taxon>
        <taxon>Bacillati</taxon>
        <taxon>Cyanobacteriota</taxon>
        <taxon>Cyanophyceae</taxon>
        <taxon>Nodosilineales</taxon>
        <taxon>Nodosilineaceae</taxon>
        <taxon>Almyronema</taxon>
        <taxon>Almyronema epifaneia</taxon>
    </lineage>
</organism>
<reference evidence="2 3" key="1">
    <citation type="submission" date="2024-10" db="EMBL/GenBank/DDBJ databases">
        <authorList>
            <person name="Ratan Roy A."/>
            <person name="Morales Sandoval P.H."/>
            <person name="De Los Santos Villalobos S."/>
            <person name="Chakraborty S."/>
            <person name="Mukherjee J."/>
        </authorList>
    </citation>
    <scope>NUCLEOTIDE SEQUENCE [LARGE SCALE GENOMIC DNA]</scope>
    <source>
        <strain evidence="2 3">S1</strain>
    </source>
</reference>
<gene>
    <name evidence="2" type="primary">hpsA</name>
    <name evidence="2" type="ORF">ACFVKH_09640</name>
</gene>
<evidence type="ECO:0000256" key="1">
    <source>
        <dbReference type="SAM" id="Phobius"/>
    </source>
</evidence>
<dbReference type="InterPro" id="IPR049774">
    <property type="entry name" value="EPS_HpsA-like"/>
</dbReference>
<sequence length="1538" mass="166276">MSPRKLVRVLRKLPKQITKRFVTYLLRNLLLWNRRPAAATAGFVLPTTILLLLMVALTAGALTYRAYSRSEQAIVERQQQVIINAATPAVDRAKAKIEYLFREDNRITAGLPSSAYLNSMMLNNGDPVSSFPGIGVGETPYRLPDEIALNINGPEADSNLEPAPDEIDNAWAFNADVNGDGVVDEDNEWIIYSILITDKARDDDDDVLVSVGDSDLQEKADNLVTRTGPLETSDASSQCAAALASAATASSLDPGEGWQVVGFGDSAALQKNFQVDVYVVDLNDVSRSIQTLEFQQSRQSISGNKWGAWFRYDMDVYPGEEFNWNGAMHTEGNLFVSADLQAHMISSHNSCLYSKDASEIEIRNDDDYNGQVIAGSIKGNVFGTSGVKVHVFTNQTTAPSLNNFAAGNDSVNPGAGALPIQIATDPIALFTEGRHQHVDDSTWTEVFDSQAMARFEKGESFIPNVDDAFRADNRWGPQPTYGSDFDIADYSGTNVGDEIDTATNSELVSLVDPAEGLDGYWERRAIATGMRLIVGQRLELGNPAGWNYTYNTSQQLVYQADKDPLYPIAELNALSVDTSGSSDNSSGTNTVGVNERWQHKSLGDNLAAVQGMVVYHYETESGDFPLACIALTAHPGTPQTVINSRQFDLYPESSALKADFFSGYGTNGWEFGFNGITTDAGFGSAIGSASDLGKALRNLAYFAGDPNGGAPSFTPVQDSDIHPYPQMAMWGDFSPLRKVLDSGVSYGSLSPADKSTLHSAACTLELLAYNINSLKGEYDAVVATTGTDGLADVATALTGLVTSGAVSTPTTATADQWSKALEASAASATVKERAKILAQYRQIERDRDLGFITGKTLDFANPGGTIPAYAAASFELTCDPSTEFSSVTDPDAQISLGLAFCSAAHPPKYPSLFYVFPNFDHDQDGSGASVAFTTTQPATEEYIEQVVTDYGETNSFGAVTVSNIAATPRGISSGSLTYAGWTLPTESGTALTDPDALDQAFSINGDDGSGGYDGRTISLIDKGLYDGRELLSVRVLDVNLELLSQNTNPDGTDYWLTDDAERSGRGIVYAFREDAVREDEIIRPTGTTWGNCDQLSELPATTACFMSMPKASTSFVGQDPPLNDSNLISAKPVDFYADPERRPHGFRLRNGVDISDALDRQSGLTFVTDNSVYIQGDFNLHSSDGTRSGLLEEFASPQTLLNGGVGFGAPFYNGRTIDKRNVDNFANPDVDYWRPVEILADAVTILSDNFKDGSVEDFFTLYSPGMGAIERGEYAAATSYTNANRFYFEDTNQARFAADRWAREVPASAPLGEISSPIWVGRNAEFALSDGATALDVGFDGEGTGAANNAAILMNFDHGRLSRFRQNNQIGAADTYVYALIISGIVPMRAGQAYGGLHNFPRLLEYWNEAPTGGATTKRTLYLYGSLFQLSFSRAATAPFDQDRWEPSTTAPDTSLERNVAYGAPERNWGYDVAQLYVPPGPISSRFVDSPAPRSEFYRELPADDPYILNLRCAKAAGESTAFLDEQRTVNGPNVCPR</sequence>
<dbReference type="EMBL" id="JBHZOL010000066">
    <property type="protein sequence ID" value="MFE4106539.1"/>
    <property type="molecule type" value="Genomic_DNA"/>
</dbReference>
<evidence type="ECO:0000313" key="2">
    <source>
        <dbReference type="EMBL" id="MFE4106539.1"/>
    </source>
</evidence>
<accession>A0ABW6IGQ4</accession>
<keyword evidence="1" id="KW-0472">Membrane</keyword>
<keyword evidence="3" id="KW-1185">Reference proteome</keyword>
<keyword evidence="1" id="KW-1133">Transmembrane helix</keyword>